<dbReference type="GO" id="GO:0006935">
    <property type="term" value="P:chemotaxis"/>
    <property type="evidence" value="ECO:0007669"/>
    <property type="project" value="InterPro"/>
</dbReference>
<keyword evidence="2" id="KW-1185">Reference proteome</keyword>
<dbReference type="AlphaFoldDB" id="A0A927FFH0"/>
<gene>
    <name evidence="1" type="ORF">IC609_07925</name>
</gene>
<proteinExistence type="predicted"/>
<dbReference type="GO" id="GO:0007165">
    <property type="term" value="P:signal transduction"/>
    <property type="evidence" value="ECO:0007669"/>
    <property type="project" value="InterPro"/>
</dbReference>
<dbReference type="InterPro" id="IPR036061">
    <property type="entry name" value="CheW-like_dom_sf"/>
</dbReference>
<dbReference type="RefSeq" id="WP_191818979.1">
    <property type="nucleotide sequence ID" value="NZ_JACYFT010000002.1"/>
</dbReference>
<evidence type="ECO:0000313" key="2">
    <source>
        <dbReference type="Proteomes" id="UP000647424"/>
    </source>
</evidence>
<organism evidence="1 2">
    <name type="scientific">Limnohabitans radicicola</name>
    <dbReference type="NCBI Taxonomy" id="2771427"/>
    <lineage>
        <taxon>Bacteria</taxon>
        <taxon>Pseudomonadati</taxon>
        <taxon>Pseudomonadota</taxon>
        <taxon>Betaproteobacteria</taxon>
        <taxon>Burkholderiales</taxon>
        <taxon>Comamonadaceae</taxon>
        <taxon>Limnohabitans</taxon>
    </lineage>
</organism>
<dbReference type="EMBL" id="JACYFT010000002">
    <property type="protein sequence ID" value="MBD8050469.1"/>
    <property type="molecule type" value="Genomic_DNA"/>
</dbReference>
<sequence>MAIYLHVQAGKLQLLLDALGVHEVLSLEALAVGGQGDHVQWREQVLSSVPVQAFFGQSHGAEGPMGVVYSATDADVPMMLKVDAVLGLRNIHDQEWLPMPRLPSATMVFFDALVQDLHSDAQLYRLRRPLDRALFHWTSTSDRDAN</sequence>
<name>A0A927FFH0_9BURK</name>
<dbReference type="SUPFAM" id="SSF50341">
    <property type="entry name" value="CheW-like"/>
    <property type="match status" value="1"/>
</dbReference>
<accession>A0A927FFH0</accession>
<dbReference type="Proteomes" id="UP000647424">
    <property type="component" value="Unassembled WGS sequence"/>
</dbReference>
<protein>
    <submittedName>
        <fullName evidence="1">Uncharacterized protein</fullName>
    </submittedName>
</protein>
<comment type="caution">
    <text evidence="1">The sequence shown here is derived from an EMBL/GenBank/DDBJ whole genome shotgun (WGS) entry which is preliminary data.</text>
</comment>
<evidence type="ECO:0000313" key="1">
    <source>
        <dbReference type="EMBL" id="MBD8050469.1"/>
    </source>
</evidence>
<reference evidence="1 2" key="1">
    <citation type="submission" date="2020-09" db="EMBL/GenBank/DDBJ databases">
        <title>Genome seq and assembly of Limnohabitants sp.</title>
        <authorList>
            <person name="Chhetri G."/>
        </authorList>
    </citation>
    <scope>NUCLEOTIDE SEQUENCE [LARGE SCALE GENOMIC DNA]</scope>
    <source>
        <strain evidence="1 2">JUR4</strain>
    </source>
</reference>